<feature type="region of interest" description="Disordered" evidence="3">
    <location>
        <begin position="1"/>
        <end position="48"/>
    </location>
</feature>
<feature type="compositionally biased region" description="Basic and acidic residues" evidence="3">
    <location>
        <begin position="11"/>
        <end position="22"/>
    </location>
</feature>
<dbReference type="OrthoDB" id="288590at2759"/>
<keyword evidence="2" id="KW-0479">Metal-binding</keyword>
<proteinExistence type="inferred from homology"/>
<evidence type="ECO:0000259" key="4">
    <source>
        <dbReference type="PROSITE" id="PS51471"/>
    </source>
</evidence>
<dbReference type="InterPro" id="IPR044861">
    <property type="entry name" value="IPNS-like_FE2OG_OXY"/>
</dbReference>
<feature type="region of interest" description="Disordered" evidence="3">
    <location>
        <begin position="121"/>
        <end position="141"/>
    </location>
</feature>
<gene>
    <name evidence="5" type="ORF">BDZ85DRAFT_320250</name>
</gene>
<dbReference type="Gene3D" id="2.60.120.330">
    <property type="entry name" value="B-lactam Antibiotic, Isopenicillin N Synthase, Chain"/>
    <property type="match status" value="1"/>
</dbReference>
<feature type="domain" description="Fe2OG dioxygenase" evidence="4">
    <location>
        <begin position="278"/>
        <end position="382"/>
    </location>
</feature>
<dbReference type="PANTHER" id="PTHR47990">
    <property type="entry name" value="2-OXOGLUTARATE (2OG) AND FE(II)-DEPENDENT OXYGENASE SUPERFAMILY PROTEIN-RELATED"/>
    <property type="match status" value="1"/>
</dbReference>
<accession>A0A6A6G8C6</accession>
<dbReference type="SUPFAM" id="SSF51197">
    <property type="entry name" value="Clavaminate synthase-like"/>
    <property type="match status" value="1"/>
</dbReference>
<dbReference type="InterPro" id="IPR005123">
    <property type="entry name" value="Oxoglu/Fe-dep_dioxygenase_dom"/>
</dbReference>
<dbReference type="PROSITE" id="PS51471">
    <property type="entry name" value="FE2OG_OXY"/>
    <property type="match status" value="1"/>
</dbReference>
<dbReference type="AlphaFoldDB" id="A0A6A6G8C6"/>
<dbReference type="GO" id="GO:0016491">
    <property type="term" value="F:oxidoreductase activity"/>
    <property type="evidence" value="ECO:0007669"/>
    <property type="project" value="UniProtKB-KW"/>
</dbReference>
<keyword evidence="2" id="KW-0560">Oxidoreductase</keyword>
<keyword evidence="2" id="KW-0408">Iron</keyword>
<feature type="compositionally biased region" description="Polar residues" evidence="3">
    <location>
        <begin position="130"/>
        <end position="141"/>
    </location>
</feature>
<name>A0A6A6G8C6_9PEZI</name>
<dbReference type="Proteomes" id="UP000799538">
    <property type="component" value="Unassembled WGS sequence"/>
</dbReference>
<evidence type="ECO:0000256" key="3">
    <source>
        <dbReference type="SAM" id="MobiDB-lite"/>
    </source>
</evidence>
<dbReference type="InterPro" id="IPR027443">
    <property type="entry name" value="IPNS-like_sf"/>
</dbReference>
<dbReference type="EMBL" id="ML992509">
    <property type="protein sequence ID" value="KAF2221962.1"/>
    <property type="molecule type" value="Genomic_DNA"/>
</dbReference>
<dbReference type="Pfam" id="PF03171">
    <property type="entry name" value="2OG-FeII_Oxy"/>
    <property type="match status" value="1"/>
</dbReference>
<evidence type="ECO:0000256" key="1">
    <source>
        <dbReference type="ARBA" id="ARBA00008056"/>
    </source>
</evidence>
<evidence type="ECO:0000256" key="2">
    <source>
        <dbReference type="RuleBase" id="RU003682"/>
    </source>
</evidence>
<dbReference type="GO" id="GO:0046872">
    <property type="term" value="F:metal ion binding"/>
    <property type="evidence" value="ECO:0007669"/>
    <property type="project" value="UniProtKB-KW"/>
</dbReference>
<reference evidence="6" key="1">
    <citation type="journal article" date="2020" name="Stud. Mycol.">
        <title>101 Dothideomycetes genomes: A test case for predicting lifestyles and emergence of pathogens.</title>
        <authorList>
            <person name="Haridas S."/>
            <person name="Albert R."/>
            <person name="Binder M."/>
            <person name="Bloem J."/>
            <person name="LaButti K."/>
            <person name="Salamov A."/>
            <person name="Andreopoulos B."/>
            <person name="Baker S."/>
            <person name="Barry K."/>
            <person name="Bills G."/>
            <person name="Bluhm B."/>
            <person name="Cannon C."/>
            <person name="Castanera R."/>
            <person name="Culley D."/>
            <person name="Daum C."/>
            <person name="Ezra D."/>
            <person name="Gonzalez J."/>
            <person name="Henrissat B."/>
            <person name="Kuo A."/>
            <person name="Liang C."/>
            <person name="Lipzen A."/>
            <person name="Lutzoni F."/>
            <person name="Magnuson J."/>
            <person name="Mondo S."/>
            <person name="Nolan M."/>
            <person name="Ohm R."/>
            <person name="Pangilinan J."/>
            <person name="Park H.-J."/>
            <person name="Ramirez L."/>
            <person name="Alfaro M."/>
            <person name="Sun H."/>
            <person name="Tritt A."/>
            <person name="Yoshinaga Y."/>
            <person name="Zwiers L.-H."/>
            <person name="Turgeon B."/>
            <person name="Goodwin S."/>
            <person name="Spatafora J."/>
            <person name="Crous P."/>
            <person name="Grigoriev I."/>
        </authorList>
    </citation>
    <scope>NUCLEOTIDE SEQUENCE [LARGE SCALE GENOMIC DNA]</scope>
    <source>
        <strain evidence="6">CECT 20119</strain>
    </source>
</reference>
<dbReference type="InterPro" id="IPR050231">
    <property type="entry name" value="Iron_ascorbate_oxido_reductase"/>
</dbReference>
<sequence length="443" mass="49402">MAATMTTQLEDEARASFQEDIRSLSPLPPTNGYSHTLDSESSAAETRELEFPDLPPFPEDVSTVPLLRIKLSKLLKGDEAEIDRLWKASCELGFFYLDLRADTTSNNGVRSPEVEELSHNVWGDDAPATPTKSESTNGQINGHTKSLEVQIDSEKLLKNVDELFKIGEQVFDLPVLEKVKYDLKSKGSYFGYKGYGDGIVDSKGTKDRNEFYNVSKDDILGLSERLPAPSVLESPRPIIKSYMQQSHAIVSLILRLLNSRLDLAPDTLPSLHRLHAISGDQLRWVYAPPQPFDDRKTALGEHTDFGSVTILFNRLGGLQVLPPGSDEWKYVKPLRHHAVVNLGDAMVKFTAGILRSNIHRVVNPPGEQEDHTRMSLVYFARPEDDITLKALEGSALIDEKKKELGDEGPEISAKEWILKRALGRRAGGNYEESHGTEARRTDS</sequence>
<keyword evidence="6" id="KW-1185">Reference proteome</keyword>
<protein>
    <recommendedName>
        <fullName evidence="4">Fe2OG dioxygenase domain-containing protein</fullName>
    </recommendedName>
</protein>
<dbReference type="FunFam" id="2.60.120.330:FF:000045">
    <property type="entry name" value="Oxidoreductase, 2OG-Fe(II) oxygenase family, putative"/>
    <property type="match status" value="1"/>
</dbReference>
<evidence type="ECO:0000313" key="6">
    <source>
        <dbReference type="Proteomes" id="UP000799538"/>
    </source>
</evidence>
<feature type="compositionally biased region" description="Polar residues" evidence="3">
    <location>
        <begin position="31"/>
        <end position="44"/>
    </location>
</feature>
<evidence type="ECO:0000313" key="5">
    <source>
        <dbReference type="EMBL" id="KAF2221962.1"/>
    </source>
</evidence>
<organism evidence="5 6">
    <name type="scientific">Elsinoe ampelina</name>
    <dbReference type="NCBI Taxonomy" id="302913"/>
    <lineage>
        <taxon>Eukaryota</taxon>
        <taxon>Fungi</taxon>
        <taxon>Dikarya</taxon>
        <taxon>Ascomycota</taxon>
        <taxon>Pezizomycotina</taxon>
        <taxon>Dothideomycetes</taxon>
        <taxon>Dothideomycetidae</taxon>
        <taxon>Myriangiales</taxon>
        <taxon>Elsinoaceae</taxon>
        <taxon>Elsinoe</taxon>
    </lineage>
</organism>
<comment type="similarity">
    <text evidence="1 2">Belongs to the iron/ascorbate-dependent oxidoreductase family.</text>
</comment>